<evidence type="ECO:0000313" key="3">
    <source>
        <dbReference type="Proteomes" id="UP000765509"/>
    </source>
</evidence>
<name>A0A9Q3PIU1_9BASI</name>
<dbReference type="EMBL" id="AVOT02071712">
    <property type="protein sequence ID" value="MBW0561906.1"/>
    <property type="molecule type" value="Genomic_DNA"/>
</dbReference>
<organism evidence="2 3">
    <name type="scientific">Austropuccinia psidii MF-1</name>
    <dbReference type="NCBI Taxonomy" id="1389203"/>
    <lineage>
        <taxon>Eukaryota</taxon>
        <taxon>Fungi</taxon>
        <taxon>Dikarya</taxon>
        <taxon>Basidiomycota</taxon>
        <taxon>Pucciniomycotina</taxon>
        <taxon>Pucciniomycetes</taxon>
        <taxon>Pucciniales</taxon>
        <taxon>Sphaerophragmiaceae</taxon>
        <taxon>Austropuccinia</taxon>
    </lineage>
</organism>
<dbReference type="AlphaFoldDB" id="A0A9Q3PIU1"/>
<keyword evidence="3" id="KW-1185">Reference proteome</keyword>
<sequence>MVKINDTSISKDEKFNHHNDHQPFKSTSNFILNHPLQEQEQEKNQYQDLKLPHKIPSQQSYPSLQSPHFSQLISWTSLKPKFLKNQSSLNNITQANH</sequence>
<comment type="caution">
    <text evidence="2">The sequence shown here is derived from an EMBL/GenBank/DDBJ whole genome shotgun (WGS) entry which is preliminary data.</text>
</comment>
<proteinExistence type="predicted"/>
<feature type="region of interest" description="Disordered" evidence="1">
    <location>
        <begin position="1"/>
        <end position="46"/>
    </location>
</feature>
<accession>A0A9Q3PIU1</accession>
<gene>
    <name evidence="2" type="ORF">O181_101621</name>
</gene>
<dbReference type="Proteomes" id="UP000765509">
    <property type="component" value="Unassembled WGS sequence"/>
</dbReference>
<evidence type="ECO:0000256" key="1">
    <source>
        <dbReference type="SAM" id="MobiDB-lite"/>
    </source>
</evidence>
<feature type="compositionally biased region" description="Basic and acidic residues" evidence="1">
    <location>
        <begin position="9"/>
        <end position="23"/>
    </location>
</feature>
<evidence type="ECO:0000313" key="2">
    <source>
        <dbReference type="EMBL" id="MBW0561906.1"/>
    </source>
</evidence>
<reference evidence="2" key="1">
    <citation type="submission" date="2021-03" db="EMBL/GenBank/DDBJ databases">
        <title>Draft genome sequence of rust myrtle Austropuccinia psidii MF-1, a brazilian biotype.</title>
        <authorList>
            <person name="Quecine M.C."/>
            <person name="Pachon D.M.R."/>
            <person name="Bonatelli M.L."/>
            <person name="Correr F.H."/>
            <person name="Franceschini L.M."/>
            <person name="Leite T.F."/>
            <person name="Margarido G.R.A."/>
            <person name="Almeida C.A."/>
            <person name="Ferrarezi J.A."/>
            <person name="Labate C.A."/>
        </authorList>
    </citation>
    <scope>NUCLEOTIDE SEQUENCE</scope>
    <source>
        <strain evidence="2">MF-1</strain>
    </source>
</reference>
<protein>
    <submittedName>
        <fullName evidence="2">Uncharacterized protein</fullName>
    </submittedName>
</protein>